<feature type="domain" description="G5" evidence="3">
    <location>
        <begin position="301"/>
        <end position="380"/>
    </location>
</feature>
<dbReference type="PANTHER" id="PTHR35788">
    <property type="entry name" value="EXPORTED PROTEIN-RELATED"/>
    <property type="match status" value="1"/>
</dbReference>
<evidence type="ECO:0000259" key="3">
    <source>
        <dbReference type="PROSITE" id="PS51109"/>
    </source>
</evidence>
<dbReference type="Gene3D" id="2.20.230.10">
    <property type="entry name" value="Resuscitation-promoting factor rpfb"/>
    <property type="match status" value="1"/>
</dbReference>
<dbReference type="InterPro" id="IPR007391">
    <property type="entry name" value="Vancomycin_resist_VanW"/>
</dbReference>
<name>A0ABX7AZY8_9BACI</name>
<protein>
    <submittedName>
        <fullName evidence="4">G5 domain-containing protein</fullName>
    </submittedName>
</protein>
<gene>
    <name evidence="4" type="ORF">FJQ98_06835</name>
</gene>
<evidence type="ECO:0000256" key="1">
    <source>
        <dbReference type="ARBA" id="ARBA00022729"/>
    </source>
</evidence>
<feature type="region of interest" description="Disordered" evidence="2">
    <location>
        <begin position="378"/>
        <end position="426"/>
    </location>
</feature>
<feature type="compositionally biased region" description="Acidic residues" evidence="2">
    <location>
        <begin position="394"/>
        <end position="406"/>
    </location>
</feature>
<accession>A0ABX7AZY8</accession>
<dbReference type="InterPro" id="IPR011098">
    <property type="entry name" value="G5_dom"/>
</dbReference>
<dbReference type="InterPro" id="IPR052913">
    <property type="entry name" value="Glycopeptide_resist_protein"/>
</dbReference>
<reference evidence="4 5" key="1">
    <citation type="submission" date="2020-01" db="EMBL/GenBank/DDBJ databases">
        <authorList>
            <person name="Liu G."/>
            <person name="Liu B."/>
        </authorList>
    </citation>
    <scope>NUCLEOTIDE SEQUENCE [LARGE SCALE GENOMIC DNA]</scope>
    <source>
        <strain evidence="4 5">FJAT-51161</strain>
    </source>
</reference>
<keyword evidence="5" id="KW-1185">Reference proteome</keyword>
<evidence type="ECO:0000313" key="5">
    <source>
        <dbReference type="Proteomes" id="UP000596049"/>
    </source>
</evidence>
<evidence type="ECO:0000313" key="4">
    <source>
        <dbReference type="EMBL" id="QQP13759.1"/>
    </source>
</evidence>
<proteinExistence type="predicted"/>
<dbReference type="EMBL" id="CP067341">
    <property type="protein sequence ID" value="QQP13759.1"/>
    <property type="molecule type" value="Genomic_DNA"/>
</dbReference>
<dbReference type="SMART" id="SM01208">
    <property type="entry name" value="G5"/>
    <property type="match status" value="1"/>
</dbReference>
<dbReference type="PANTHER" id="PTHR35788:SF1">
    <property type="entry name" value="EXPORTED PROTEIN"/>
    <property type="match status" value="1"/>
</dbReference>
<dbReference type="Proteomes" id="UP000596049">
    <property type="component" value="Chromosome"/>
</dbReference>
<dbReference type="Pfam" id="PF07501">
    <property type="entry name" value="G5"/>
    <property type="match status" value="1"/>
</dbReference>
<dbReference type="PROSITE" id="PS51109">
    <property type="entry name" value="G5"/>
    <property type="match status" value="1"/>
</dbReference>
<organism evidence="4 5">
    <name type="scientific">Lysinibacillus agricola</name>
    <dbReference type="NCBI Taxonomy" id="2590012"/>
    <lineage>
        <taxon>Bacteria</taxon>
        <taxon>Bacillati</taxon>
        <taxon>Bacillota</taxon>
        <taxon>Bacilli</taxon>
        <taxon>Bacillales</taxon>
        <taxon>Bacillaceae</taxon>
        <taxon>Lysinibacillus</taxon>
    </lineage>
</organism>
<evidence type="ECO:0000256" key="2">
    <source>
        <dbReference type="SAM" id="MobiDB-lite"/>
    </source>
</evidence>
<dbReference type="RefSeq" id="WP_053594333.1">
    <property type="nucleotide sequence ID" value="NZ_CP067341.1"/>
</dbReference>
<keyword evidence="1" id="KW-0732">Signal</keyword>
<sequence>MNRYIKKIVGTIVLLFTLIGVSLSLMLENSTVFANGHSSLSTIGDIEIGNLKENELEMKLQEAIDAWAETPITVNAGEVSITFPSNNLSFDISSVITQYKSLTEKPWYAFWQKDKAVHIPIPVTANETVVQQVESVGAWDTEKTLLQITTQASNLKDHEMEAVVKKDFTQAEERIAFQVAEVPGAVQDISKITSLLNDVLIVPNQPMSFLALLGEQSNLVNEASLNFIASILYSVLLQTDYEILERHSQQIIPSYLQQGIGADVNPFLEKDLQFINKSNQPGKLKTTLEGNKLKIEIFAATKDKEIKVRVSKDKIVKPRVIYRYSDELKAGQERIEQEGQEGVRIEVYRSIVENGATKEQLVSKEYYAPQNRIVTRSSREPVLVTASTQNEGTTDPDLEMDLDGDGLPDTAPSTTVDSTQEDGPEIVYGYYDKGGNFVQTSP</sequence>
<dbReference type="Pfam" id="PF04294">
    <property type="entry name" value="VanW"/>
    <property type="match status" value="1"/>
</dbReference>